<evidence type="ECO:0000259" key="3">
    <source>
        <dbReference type="Pfam" id="PF01370"/>
    </source>
</evidence>
<dbReference type="RefSeq" id="WP_284314799.1">
    <property type="nucleotide sequence ID" value="NZ_BSPC01000054.1"/>
</dbReference>
<dbReference type="Gene3D" id="3.90.25.10">
    <property type="entry name" value="UDP-galactose 4-epimerase, domain 1"/>
    <property type="match status" value="1"/>
</dbReference>
<dbReference type="NCBIfam" id="NF043036">
    <property type="entry name" value="ErythonDh"/>
    <property type="match status" value="1"/>
</dbReference>
<dbReference type="SUPFAM" id="SSF51735">
    <property type="entry name" value="NAD(P)-binding Rossmann-fold domains"/>
    <property type="match status" value="1"/>
</dbReference>
<dbReference type="Gene3D" id="3.40.50.720">
    <property type="entry name" value="NAD(P)-binding Rossmann-like Domain"/>
    <property type="match status" value="1"/>
</dbReference>
<comment type="caution">
    <text evidence="4">The sequence shown here is derived from an EMBL/GenBank/DDBJ whole genome shotgun (WGS) entry which is preliminary data.</text>
</comment>
<dbReference type="Pfam" id="PF01370">
    <property type="entry name" value="Epimerase"/>
    <property type="match status" value="1"/>
</dbReference>
<proteinExistence type="predicted"/>
<dbReference type="Proteomes" id="UP001156882">
    <property type="component" value="Unassembled WGS sequence"/>
</dbReference>
<evidence type="ECO:0000313" key="5">
    <source>
        <dbReference type="Proteomes" id="UP001156882"/>
    </source>
</evidence>
<reference evidence="5" key="1">
    <citation type="journal article" date="2019" name="Int. J. Syst. Evol. Microbiol.">
        <title>The Global Catalogue of Microorganisms (GCM) 10K type strain sequencing project: providing services to taxonomists for standard genome sequencing and annotation.</title>
        <authorList>
            <consortium name="The Broad Institute Genomics Platform"/>
            <consortium name="The Broad Institute Genome Sequencing Center for Infectious Disease"/>
            <person name="Wu L."/>
            <person name="Ma J."/>
        </authorList>
    </citation>
    <scope>NUCLEOTIDE SEQUENCE [LARGE SCALE GENOMIC DNA]</scope>
    <source>
        <strain evidence="5">NBRC 101365</strain>
    </source>
</reference>
<dbReference type="EMBL" id="BSPC01000054">
    <property type="protein sequence ID" value="GLS21800.1"/>
    <property type="molecule type" value="Genomic_DNA"/>
</dbReference>
<dbReference type="PANTHER" id="PTHR43103">
    <property type="entry name" value="NUCLEOSIDE-DIPHOSPHATE-SUGAR EPIMERASE"/>
    <property type="match status" value="1"/>
</dbReference>
<dbReference type="CDD" id="cd05238">
    <property type="entry name" value="Gne_like_SDR_e"/>
    <property type="match status" value="1"/>
</dbReference>
<evidence type="ECO:0000256" key="1">
    <source>
        <dbReference type="ARBA" id="ARBA00022857"/>
    </source>
</evidence>
<dbReference type="InterPro" id="IPR050005">
    <property type="entry name" value="DenD"/>
</dbReference>
<dbReference type="InterPro" id="IPR036291">
    <property type="entry name" value="NAD(P)-bd_dom_sf"/>
</dbReference>
<gene>
    <name evidence="4" type="ORF">GCM10007874_48170</name>
</gene>
<keyword evidence="1" id="KW-0521">NADP</keyword>
<sequence length="334" mass="35927">MKVLILGAAGMIGRKLFESIAQSGMFGGKRVDEVLLSDVVLPLVPPGLPFTCSASQDDLPAPGTVERLIAARPDVIVHLAAIVSGEAEADFEKGYRINLEGTTRLFEAIRQAHGGSAPGEGYFPRVIFSSSIAVFGAPFPERIGDEFFNTPLTSYGTQKTIGELLLADYSRKGFFDGIGIRLPTIAVRPGKPNKAASGFFSGILREPLNGQEAILPVSDQVRHWFASPRSAVGFLHHAAAIDTAQLGWRRNLSMPGLSATVAEEIEALRRAAGDKAVALIKRQPDPVIEKIVAGWARDFDTARARSLGFVADKDMDAIIKVYIDDELGGKLPNY</sequence>
<organism evidence="4 5">
    <name type="scientific">Labrys miyagiensis</name>
    <dbReference type="NCBI Taxonomy" id="346912"/>
    <lineage>
        <taxon>Bacteria</taxon>
        <taxon>Pseudomonadati</taxon>
        <taxon>Pseudomonadota</taxon>
        <taxon>Alphaproteobacteria</taxon>
        <taxon>Hyphomicrobiales</taxon>
        <taxon>Xanthobacteraceae</taxon>
        <taxon>Labrys</taxon>
    </lineage>
</organism>
<dbReference type="InterPro" id="IPR001509">
    <property type="entry name" value="Epimerase_deHydtase"/>
</dbReference>
<accession>A0ABQ6CNS9</accession>
<evidence type="ECO:0000256" key="2">
    <source>
        <dbReference type="ARBA" id="ARBA00023277"/>
    </source>
</evidence>
<dbReference type="PANTHER" id="PTHR43103:SF3">
    <property type="entry name" value="ADP-L-GLYCERO-D-MANNO-HEPTOSE-6-EPIMERASE"/>
    <property type="match status" value="1"/>
</dbReference>
<keyword evidence="2" id="KW-0119">Carbohydrate metabolism</keyword>
<name>A0ABQ6CNS9_9HYPH</name>
<evidence type="ECO:0000313" key="4">
    <source>
        <dbReference type="EMBL" id="GLS21800.1"/>
    </source>
</evidence>
<keyword evidence="5" id="KW-1185">Reference proteome</keyword>
<protein>
    <submittedName>
        <fullName evidence="4">NAD-dependent epimerase</fullName>
    </submittedName>
</protein>
<feature type="domain" description="NAD-dependent epimerase/dehydratase" evidence="3">
    <location>
        <begin position="3"/>
        <end position="224"/>
    </location>
</feature>